<feature type="transmembrane region" description="Helical" evidence="2">
    <location>
        <begin position="77"/>
        <end position="94"/>
    </location>
</feature>
<accession>A0AA88DBE5</accession>
<protein>
    <submittedName>
        <fullName evidence="3">Uncharacterized protein</fullName>
    </submittedName>
</protein>
<keyword evidence="2" id="KW-0472">Membrane</keyword>
<gene>
    <name evidence="3" type="ORF">TIFTF001_020952</name>
</gene>
<dbReference type="AlphaFoldDB" id="A0AA88DBE5"/>
<reference evidence="3" key="1">
    <citation type="submission" date="2023-07" db="EMBL/GenBank/DDBJ databases">
        <title>draft genome sequence of fig (Ficus carica).</title>
        <authorList>
            <person name="Takahashi T."/>
            <person name="Nishimura K."/>
        </authorList>
    </citation>
    <scope>NUCLEOTIDE SEQUENCE</scope>
</reference>
<keyword evidence="4" id="KW-1185">Reference proteome</keyword>
<proteinExistence type="predicted"/>
<dbReference type="Proteomes" id="UP001187192">
    <property type="component" value="Unassembled WGS sequence"/>
</dbReference>
<feature type="region of interest" description="Disordered" evidence="1">
    <location>
        <begin position="1"/>
        <end position="21"/>
    </location>
</feature>
<dbReference type="EMBL" id="BTGU01000039">
    <property type="protein sequence ID" value="GMN51805.1"/>
    <property type="molecule type" value="Genomic_DNA"/>
</dbReference>
<evidence type="ECO:0000313" key="3">
    <source>
        <dbReference type="EMBL" id="GMN51805.1"/>
    </source>
</evidence>
<evidence type="ECO:0000256" key="2">
    <source>
        <dbReference type="SAM" id="Phobius"/>
    </source>
</evidence>
<evidence type="ECO:0000256" key="1">
    <source>
        <dbReference type="SAM" id="MobiDB-lite"/>
    </source>
</evidence>
<keyword evidence="2" id="KW-1133">Transmembrane helix</keyword>
<sequence length="240" mass="27382">MLDYYSQRISPPTTTAAEAESGGFLPHQNSEQFNFLNKALIAQITNIDEFVVWLMLKKPRLDPMERTIFSGFKIPAASLRCIIGLVILTFIPIYDRIFCSDCNSYLVEIKRLKTAKEYNLVETPSSTIPMSIWWLVPQYLLLGIADVFPVVGLQEFFLSSFLVLVIDKATGGNGRDSWFSSNLNRVHLDYFYWLLARLGAIEFVAYLYFARSYIFNGRVGAHGVKRVEAHWIRGDDEIGS</sequence>
<dbReference type="InterPro" id="IPR036259">
    <property type="entry name" value="MFS_trans_sf"/>
</dbReference>
<dbReference type="PANTHER" id="PTHR11654">
    <property type="entry name" value="OLIGOPEPTIDE TRANSPORTER-RELATED"/>
    <property type="match status" value="1"/>
</dbReference>
<evidence type="ECO:0000313" key="4">
    <source>
        <dbReference type="Proteomes" id="UP001187192"/>
    </source>
</evidence>
<comment type="caution">
    <text evidence="3">The sequence shown here is derived from an EMBL/GenBank/DDBJ whole genome shotgun (WGS) entry which is preliminary data.</text>
</comment>
<keyword evidence="2" id="KW-0812">Transmembrane</keyword>
<feature type="compositionally biased region" description="Polar residues" evidence="1">
    <location>
        <begin position="7"/>
        <end position="16"/>
    </location>
</feature>
<organism evidence="3 4">
    <name type="scientific">Ficus carica</name>
    <name type="common">Common fig</name>
    <dbReference type="NCBI Taxonomy" id="3494"/>
    <lineage>
        <taxon>Eukaryota</taxon>
        <taxon>Viridiplantae</taxon>
        <taxon>Streptophyta</taxon>
        <taxon>Embryophyta</taxon>
        <taxon>Tracheophyta</taxon>
        <taxon>Spermatophyta</taxon>
        <taxon>Magnoliopsida</taxon>
        <taxon>eudicotyledons</taxon>
        <taxon>Gunneridae</taxon>
        <taxon>Pentapetalae</taxon>
        <taxon>rosids</taxon>
        <taxon>fabids</taxon>
        <taxon>Rosales</taxon>
        <taxon>Moraceae</taxon>
        <taxon>Ficeae</taxon>
        <taxon>Ficus</taxon>
    </lineage>
</organism>
<dbReference type="Gene3D" id="1.20.1250.20">
    <property type="entry name" value="MFS general substrate transporter like domains"/>
    <property type="match status" value="1"/>
</dbReference>
<feature type="transmembrane region" description="Helical" evidence="2">
    <location>
        <begin position="190"/>
        <end position="209"/>
    </location>
</feature>
<name>A0AA88DBE5_FICCA</name>